<name>Q9DWC9_RCMVM</name>
<proteinExistence type="predicted"/>
<keyword evidence="1" id="KW-0812">Transmembrane</keyword>
<feature type="transmembrane region" description="Helical" evidence="1">
    <location>
        <begin position="289"/>
        <end position="311"/>
    </location>
</feature>
<reference evidence="2 3" key="6">
    <citation type="journal article" date="1999" name="J. Gen. Virol.">
        <title>The rat cytomegalovirus R32 gene encodes a virion-associated protein that elicits a strong humoral immune response in infected rats.</title>
        <authorList>
            <person name="Beuken E."/>
            <person name="Grauls G."/>
            <person name="Bruggeman C.A."/>
            <person name="Vink C."/>
        </authorList>
    </citation>
    <scope>NUCLEOTIDE SEQUENCE [LARGE SCALE GENOMIC DNA]</scope>
    <source>
        <strain evidence="2 3">Maastricht</strain>
    </source>
</reference>
<organismHost>
    <name type="scientific">Rattus</name>
    <name type="common">rats</name>
    <dbReference type="NCBI Taxonomy" id="10114"/>
</organismHost>
<dbReference type="Proteomes" id="UP000008288">
    <property type="component" value="Segment"/>
</dbReference>
<reference evidence="2 3" key="8">
    <citation type="journal article" date="2000" name="J. Virol.">
        <title>The r144 major histocompatibility complex class I-like gene of rat cytomegalovirus is dispensable for both acute and long-term infection in the immunocompromised host.</title>
        <authorList>
            <person name="Beisser P.S."/>
            <person name="Kloover J.S."/>
            <person name="Grauls G.E."/>
            <person name="Blok M.J."/>
            <person name="Bruggeman C.A."/>
            <person name="Vink C."/>
        </authorList>
    </citation>
    <scope>NUCLEOTIDE SEQUENCE [LARGE SCALE GENOMIC DNA]</scope>
    <source>
        <strain evidence="2 3">Maastricht</strain>
    </source>
</reference>
<dbReference type="EMBL" id="AF232689">
    <property type="protein sequence ID" value="AAF99161.1"/>
    <property type="molecule type" value="Genomic_DNA"/>
</dbReference>
<keyword evidence="3" id="KW-1185">Reference proteome</keyword>
<dbReference type="Pfam" id="PF11624">
    <property type="entry name" value="M157"/>
    <property type="match status" value="1"/>
</dbReference>
<gene>
    <name evidence="2" type="primary">r70.5</name>
</gene>
<reference evidence="2 3" key="9">
    <citation type="journal article" date="2000" name="J. Virol.">
        <title>Complete DNA sequence of the rat cytomegalovirus genome.</title>
        <authorList>
            <person name="Vink C."/>
            <person name="Beuken E."/>
            <person name="Bruggeman C.A."/>
        </authorList>
    </citation>
    <scope>NUCLEOTIDE SEQUENCE [LARGE SCALE GENOMIC DNA]</scope>
    <source>
        <strain evidence="2 3">Maastricht</strain>
    </source>
</reference>
<evidence type="ECO:0000313" key="2">
    <source>
        <dbReference type="EMBL" id="AAF99161.1"/>
    </source>
</evidence>
<protein>
    <submittedName>
        <fullName evidence="2">Pr70.5</fullName>
    </submittedName>
</protein>
<dbReference type="InterPro" id="IPR021073">
    <property type="entry name" value="MuHV-1_M157"/>
</dbReference>
<dbReference type="RefSeq" id="NP_064171.1">
    <property type="nucleotide sequence ID" value="NC_002512.2"/>
</dbReference>
<accession>Q9DWC9</accession>
<keyword evidence="1" id="KW-1133">Transmembrane helix</keyword>
<reference evidence="2 3" key="4">
    <citation type="journal article" date="1998" name="J. Virol.">
        <title>The R33 G protein-coupled receptor gene of rat cytomegalovirus plays an essential role in the pathogenesis of viral infection.</title>
        <authorList>
            <person name="Beisser P.S."/>
            <person name="Vink C."/>
            <person name="Van Dam J.G."/>
            <person name="Grauls G."/>
            <person name="Vanherle S.J."/>
            <person name="Bruggeman C.A."/>
        </authorList>
    </citation>
    <scope>NUCLEOTIDE SEQUENCE [LARGE SCALE GENOMIC DNA]</scope>
    <source>
        <strain evidence="2 3">Maastricht</strain>
    </source>
</reference>
<evidence type="ECO:0000313" key="3">
    <source>
        <dbReference type="Proteomes" id="UP000008288"/>
    </source>
</evidence>
<evidence type="ECO:0000256" key="1">
    <source>
        <dbReference type="SAM" id="Phobius"/>
    </source>
</evidence>
<reference evidence="2 3" key="3">
    <citation type="journal article" date="1997" name="J. Gen. Virol.">
        <title>Cloning and functional characterization of the origin of lytic-phase DNA replication of rat cytomegalovirus.</title>
        <authorList>
            <person name="Vink C."/>
            <person name="Beuken E."/>
            <person name="Bruggeman C.A."/>
        </authorList>
    </citation>
    <scope>NUCLEOTIDE SEQUENCE [LARGE SCALE GENOMIC DNA]</scope>
    <source>
        <strain evidence="2 3">Maastricht</strain>
    </source>
</reference>
<dbReference type="KEGG" id="vg:940391"/>
<reference evidence="2 3" key="10">
    <citation type="journal article" date="2000" name="Virus Res.">
        <title>Rat cytomegalovirus R89 is a highly conserved gene which expresses a spliced transcript.</title>
        <authorList>
            <person name="Gruijthuijsen Y.K."/>
            <person name="Beuken E."/>
            <person name="Bruggeman C.A."/>
            <person name="Vink C."/>
        </authorList>
    </citation>
    <scope>NUCLEOTIDE SEQUENCE [LARGE SCALE GENOMIC DNA]</scope>
    <source>
        <strain evidence="2 3">Maastricht</strain>
    </source>
</reference>
<reference evidence="2 3" key="5">
    <citation type="journal article" date="1998" name="Virology">
        <title>The Maastricht strain and England strain of rat cytomegalovirus represent different betaherpesvirus species rather than strains.</title>
        <authorList>
            <person name="Beisser P.S."/>
            <person name="Kaptein S.J."/>
            <person name="Beuken E."/>
            <person name="Bruggeman C.A."/>
            <person name="Vink C."/>
        </authorList>
    </citation>
    <scope>NUCLEOTIDE SEQUENCE [LARGE SCALE GENOMIC DNA]</scope>
    <source>
        <strain evidence="2 3">Maastricht</strain>
    </source>
</reference>
<organism evidence="2 3">
    <name type="scientific">Rat cytomegalovirus (strain Maastricht)</name>
    <dbReference type="NCBI Taxonomy" id="79700"/>
    <lineage>
        <taxon>Viruses</taxon>
        <taxon>Duplodnaviria</taxon>
        <taxon>Heunggongvirae</taxon>
        <taxon>Peploviricota</taxon>
        <taxon>Herviviricetes</taxon>
        <taxon>Herpesvirales</taxon>
        <taxon>Orthoherpesviridae</taxon>
        <taxon>Betaherpesvirinae</taxon>
        <taxon>Muromegalovirus</taxon>
        <taxon>Muromegalovirus muridbeta2</taxon>
        <taxon>Murid betaherpesvirus 2</taxon>
    </lineage>
</organism>
<reference evidence="2 3" key="1">
    <citation type="journal article" date="1996" name="J. Gen. Virol.">
        <title>Cloning and sequence analysis of the genes encoding DNA polymerase, glycoprotein B, ICP18.5 and major DNA-binding protein of rat cytomegalovirus.</title>
        <authorList>
            <person name="Beuken E."/>
            <person name="Slobbe R."/>
            <person name="Bruggeman C.A."/>
            <person name="Vink C."/>
        </authorList>
    </citation>
    <scope>NUCLEOTIDE SEQUENCE [LARGE SCALE GENOMIC DNA]</scope>
    <source>
        <strain evidence="2 3">Maastricht</strain>
    </source>
</reference>
<keyword evidence="1" id="KW-0472">Membrane</keyword>
<reference evidence="2 3" key="7">
    <citation type="journal article" date="1999" name="J. Virol.">
        <title>Deletion of the R78 G protein-coupled receptor gene from rat cytomegalovirus results in an attenuated, syncytium-inducing mutant strain.</title>
        <authorList>
            <person name="Beisser P.S."/>
            <person name="Grauls G."/>
            <person name="Bruggeman C.A."/>
            <person name="Vink C."/>
        </authorList>
    </citation>
    <scope>NUCLEOTIDE SEQUENCE [LARGE SCALE GENOMIC DNA]</scope>
    <source>
        <strain evidence="2 3">Maastricht</strain>
    </source>
</reference>
<dbReference type="GeneID" id="940391"/>
<sequence length="338" mass="36802">MTFAGGGWISVCVYVFWIAGARCARAAEKCEDVQFVVAGFRERSGNQTTVVFRTESTTMLASLVEQCVVSPYSWVNVSQCEAERRLALSQVETLARMVSAFPRNVSFMLWYTVSAWASAAIVAVDSTVVTFDGNFSSAMTNEDVQVDTEQFKMYAGRENFTEFLRSKDAVLKRWRENCQGTVDRDKADSANVTFSYHSDTKEFECSVDKTVPVDYLLALECGKTASNQRMPKVTVGNVTRQTMSWTDPDCDASVAKCVVQSGNGWEKKVGAIVISSGSSGTAGLAAANGAGAAAAVVVVVLVLGLFLIALFRYKGRRRPISGIRGLVRERVGCARLIV</sequence>
<reference evidence="2 3" key="2">
    <citation type="journal article" date="1996" name="J. Virol.">
        <title>Structure of the rat cytomegalovirus genome termini.</title>
        <authorList>
            <person name="Vink C."/>
            <person name="Beuken E."/>
            <person name="Bruggeman C.A."/>
        </authorList>
    </citation>
    <scope>NUCLEOTIDE SEQUENCE [LARGE SCALE GENOMIC DNA]</scope>
    <source>
        <strain evidence="2 3">Maastricht</strain>
    </source>
</reference>